<dbReference type="Proteomes" id="UP000221734">
    <property type="component" value="Chromosome Kuenenia_stuttgartiensis_MBR1"/>
</dbReference>
<dbReference type="KEGG" id="kst:KSMBR1_2916"/>
<dbReference type="Pfam" id="PF08849">
    <property type="entry name" value="BrxA"/>
    <property type="match status" value="1"/>
</dbReference>
<organism evidence="1 2">
    <name type="scientific">Kuenenia stuttgartiensis</name>
    <dbReference type="NCBI Taxonomy" id="174633"/>
    <lineage>
        <taxon>Bacteria</taxon>
        <taxon>Pseudomonadati</taxon>
        <taxon>Planctomycetota</taxon>
        <taxon>Candidatus Brocadiia</taxon>
        <taxon>Candidatus Brocadiales</taxon>
        <taxon>Candidatus Brocadiaceae</taxon>
        <taxon>Candidatus Kuenenia</taxon>
    </lineage>
</organism>
<evidence type="ECO:0000313" key="1">
    <source>
        <dbReference type="EMBL" id="SOH05397.1"/>
    </source>
</evidence>
<evidence type="ECO:0008006" key="3">
    <source>
        <dbReference type="Google" id="ProtNLM"/>
    </source>
</evidence>
<dbReference type="InterPro" id="IPR014948">
    <property type="entry name" value="BrxA"/>
</dbReference>
<proteinExistence type="predicted"/>
<dbReference type="Gene3D" id="1.10.3540.10">
    <property type="entry name" value="uncharacterized protein from magnetospirillum magneticum domain"/>
    <property type="match status" value="1"/>
</dbReference>
<dbReference type="AlphaFoldDB" id="A0A2C9CKT0"/>
<sequence length="262" mass="30424">MAEKKYMTWLAHGGAFIDETRILLDIFDPAVDINTWVEQIVRKNVLGKRSRSWTNEIVKRYFLARFVTKESSYAWKALKILCAKNVDLSIIRSIMYYHTAKIDDFFYDFVILDLFDRYYAGQLAISSGDVYKFIESAKPGMFDQMWSDSVKGRLSRGVMSTLRDFGILEGKSKKQIANFYLPIEAFAYVAFLIHSRVSTGELIIQNEDWKLFLLKPQAVERMFLESHQTGYLKYHAAGRLIRIEFPYHSTEELAHDIASGAY</sequence>
<dbReference type="InterPro" id="IPR023137">
    <property type="entry name" value="BrxA_sf"/>
</dbReference>
<gene>
    <name evidence="1" type="ORF">KSMBR1_2916</name>
</gene>
<dbReference type="EMBL" id="LT934425">
    <property type="protein sequence ID" value="SOH05397.1"/>
    <property type="molecule type" value="Genomic_DNA"/>
</dbReference>
<reference evidence="2" key="1">
    <citation type="submission" date="2017-10" db="EMBL/GenBank/DDBJ databases">
        <authorList>
            <person name="Frank J."/>
        </authorList>
    </citation>
    <scope>NUCLEOTIDE SEQUENCE [LARGE SCALE GENOMIC DNA]</scope>
</reference>
<keyword evidence="2" id="KW-1185">Reference proteome</keyword>
<accession>A0A2C9CKT0</accession>
<evidence type="ECO:0000313" key="2">
    <source>
        <dbReference type="Proteomes" id="UP000221734"/>
    </source>
</evidence>
<name>A0A2C9CKT0_KUEST</name>
<protein>
    <recommendedName>
        <fullName evidence="3">Inner membrane protein (DUF1819)</fullName>
    </recommendedName>
</protein>